<dbReference type="SUPFAM" id="SSF52743">
    <property type="entry name" value="Subtilisin-like"/>
    <property type="match status" value="1"/>
</dbReference>
<dbReference type="GO" id="GO:0005615">
    <property type="term" value="C:extracellular space"/>
    <property type="evidence" value="ECO:0007669"/>
    <property type="project" value="TreeGrafter"/>
</dbReference>
<dbReference type="Pfam" id="PF18425">
    <property type="entry name" value="CspB_prodomain"/>
    <property type="match status" value="1"/>
</dbReference>
<dbReference type="GO" id="GO:0004252">
    <property type="term" value="F:serine-type endopeptidase activity"/>
    <property type="evidence" value="ECO:0007669"/>
    <property type="project" value="UniProtKB-UniRule"/>
</dbReference>
<dbReference type="CDD" id="cd07478">
    <property type="entry name" value="Peptidases_S8_CspA-like"/>
    <property type="match status" value="1"/>
</dbReference>
<evidence type="ECO:0000256" key="7">
    <source>
        <dbReference type="RuleBase" id="RU003355"/>
    </source>
</evidence>
<feature type="active site" description="Charge relay system" evidence="5 6">
    <location>
        <position position="519"/>
    </location>
</feature>
<feature type="active site" description="Charge relay system" evidence="5 6">
    <location>
        <position position="205"/>
    </location>
</feature>
<keyword evidence="3 6" id="KW-0378">Hydrolase</keyword>
<evidence type="ECO:0000256" key="5">
    <source>
        <dbReference type="PIRSR" id="PIRSR615500-1"/>
    </source>
</evidence>
<dbReference type="InterPro" id="IPR023828">
    <property type="entry name" value="Peptidase_S8_Ser-AS"/>
</dbReference>
<evidence type="ECO:0000259" key="8">
    <source>
        <dbReference type="Pfam" id="PF00082"/>
    </source>
</evidence>
<feature type="active site" description="Charge relay system" evidence="5 6">
    <location>
        <position position="145"/>
    </location>
</feature>
<comment type="similarity">
    <text evidence="1 6 7">Belongs to the peptidase S8 family.</text>
</comment>
<proteinExistence type="inferred from homology"/>
<accession>A0AAW3X219</accession>
<comment type="caution">
    <text evidence="10">The sequence shown here is derived from an EMBL/GenBank/DDBJ whole genome shotgun (WGS) entry which is preliminary data.</text>
</comment>
<dbReference type="PIRSF" id="PIRSF037894">
    <property type="entry name" value="Subtilisin_rel_CspABC"/>
    <property type="match status" value="1"/>
</dbReference>
<dbReference type="InterPro" id="IPR015500">
    <property type="entry name" value="Peptidase_S8_subtilisin-rel"/>
</dbReference>
<feature type="domain" description="Peptidase S8/S53" evidence="8">
    <location>
        <begin position="136"/>
        <end position="338"/>
    </location>
</feature>
<dbReference type="Gene3D" id="2.60.120.1290">
    <property type="match status" value="1"/>
</dbReference>
<evidence type="ECO:0000259" key="9">
    <source>
        <dbReference type="Pfam" id="PF18425"/>
    </source>
</evidence>
<feature type="domain" description="Peptidase S8/S53" evidence="8">
    <location>
        <begin position="451"/>
        <end position="575"/>
    </location>
</feature>
<dbReference type="InterPro" id="IPR023827">
    <property type="entry name" value="Peptidase_S8_Asp-AS"/>
</dbReference>
<evidence type="ECO:0000256" key="6">
    <source>
        <dbReference type="PROSITE-ProRule" id="PRU01240"/>
    </source>
</evidence>
<organism evidence="10 11">
    <name type="scientific">Clostridium segne</name>
    <dbReference type="NCBI Taxonomy" id="2763038"/>
    <lineage>
        <taxon>Bacteria</taxon>
        <taxon>Bacillati</taxon>
        <taxon>Bacillota</taxon>
        <taxon>Clostridia</taxon>
        <taxon>Eubacteriales</taxon>
        <taxon>Clostridiaceae</taxon>
        <taxon>Clostridium</taxon>
    </lineage>
</organism>
<dbReference type="RefSeq" id="WP_186854893.1">
    <property type="nucleotide sequence ID" value="NZ_JACOOW010000007.1"/>
</dbReference>
<evidence type="ECO:0000256" key="3">
    <source>
        <dbReference type="ARBA" id="ARBA00022801"/>
    </source>
</evidence>
<dbReference type="PROSITE" id="PS00138">
    <property type="entry name" value="SUBTILASE_SER"/>
    <property type="match status" value="1"/>
</dbReference>
<reference evidence="10 11" key="1">
    <citation type="submission" date="2020-08" db="EMBL/GenBank/DDBJ databases">
        <title>Genome public.</title>
        <authorList>
            <person name="Liu C."/>
            <person name="Sun Q."/>
        </authorList>
    </citation>
    <scope>NUCLEOTIDE SEQUENCE [LARGE SCALE GENOMIC DNA]</scope>
    <source>
        <strain evidence="10 11">BX14</strain>
    </source>
</reference>
<keyword evidence="2 6" id="KW-0645">Protease</keyword>
<dbReference type="InterPro" id="IPR000209">
    <property type="entry name" value="Peptidase_S8/S53_dom"/>
</dbReference>
<dbReference type="InterPro" id="IPR034045">
    <property type="entry name" value="Pep_S8_CspA-like"/>
</dbReference>
<dbReference type="Proteomes" id="UP000653904">
    <property type="component" value="Unassembled WGS sequence"/>
</dbReference>
<dbReference type="Gene3D" id="3.30.70.2980">
    <property type="match status" value="1"/>
</dbReference>
<dbReference type="Pfam" id="PF00082">
    <property type="entry name" value="Peptidase_S8"/>
    <property type="match status" value="2"/>
</dbReference>
<dbReference type="PANTHER" id="PTHR43806:SF11">
    <property type="entry name" value="CEREVISIN-RELATED"/>
    <property type="match status" value="1"/>
</dbReference>
<evidence type="ECO:0000313" key="10">
    <source>
        <dbReference type="EMBL" id="MBC5656701.1"/>
    </source>
</evidence>
<protein>
    <submittedName>
        <fullName evidence="10">S8 family peptidase</fullName>
    </submittedName>
</protein>
<dbReference type="PROSITE" id="PS00136">
    <property type="entry name" value="SUBTILASE_ASP"/>
    <property type="match status" value="1"/>
</dbReference>
<evidence type="ECO:0000256" key="1">
    <source>
        <dbReference type="ARBA" id="ARBA00011073"/>
    </source>
</evidence>
<dbReference type="PRINTS" id="PR00723">
    <property type="entry name" value="SUBTILISIN"/>
</dbReference>
<dbReference type="AlphaFoldDB" id="A0AAW3X219"/>
<evidence type="ECO:0000313" key="11">
    <source>
        <dbReference type="Proteomes" id="UP000653904"/>
    </source>
</evidence>
<feature type="domain" description="Csp protease B prodomain" evidence="9">
    <location>
        <begin position="10"/>
        <end position="99"/>
    </location>
</feature>
<dbReference type="Gene3D" id="3.40.50.200">
    <property type="entry name" value="Peptidase S8/S53 domain"/>
    <property type="match status" value="1"/>
</dbReference>
<dbReference type="InterPro" id="IPR041365">
    <property type="entry name" value="CspB_prodomain"/>
</dbReference>
<dbReference type="InterPro" id="IPR050131">
    <property type="entry name" value="Peptidase_S8_subtilisin-like"/>
</dbReference>
<dbReference type="EMBL" id="JACOOW010000007">
    <property type="protein sequence ID" value="MBC5656701.1"/>
    <property type="molecule type" value="Genomic_DNA"/>
</dbReference>
<sequence length="585" mass="64342">MSELVNGKSQKKENLLNLSLDATEAEREKSPALQMGYDQNTKRWELIIQYNGTVEKLQEQLPQAEIYPLSGGYAIVRLPESQVDDLAGLSQVEYIEKPKRLYFEVNRAIRDTCIAPVQSGNQVSQNVYGRDADLSGRGTLTAIIDSGIDYFHPDFRNADGTTRIAALWDQEQNRIYTREELNRALEAGSRERAYEIVQSRDVSGHGTAVAAIAAGNGWEGGGHYRGVAWESELLVVKLGTPLADSFPRTTELMRALDYVVGIAQEWRMPVSVNLSFGNTYGSHDGTSLLETYLNSMAERGRTSIIVGTGNEGYSMGHRAGFLQMGRPVEIELAVGEYQTGFGVQLWKLYQDRFSVEIFSPGGSSTGVIRESLGAQRLSYETEEILLYYGMPSPYSQAQEIYLDLIPKGSYIQDGLWKIRLIPEEIRDGQYDLWLPAGMALNKETRFLTASPDTTLTIPSTASRAISVGAYDDATQAYADFSGRGFARLGHPIKPELAAPGVNIITARAGGGYEAVTGTSFAAPFVTGSAALMMQWGIVNGNDPYLYGEKLKAYLIRGARSLPGEAVYPNERLGYGALCLERSFPL</sequence>
<dbReference type="PROSITE" id="PS51892">
    <property type="entry name" value="SUBTILASE"/>
    <property type="match status" value="1"/>
</dbReference>
<dbReference type="GO" id="GO:0006508">
    <property type="term" value="P:proteolysis"/>
    <property type="evidence" value="ECO:0007669"/>
    <property type="project" value="UniProtKB-KW"/>
</dbReference>
<keyword evidence="4 6" id="KW-0720">Serine protease</keyword>
<name>A0AAW3X219_9CLOT</name>
<dbReference type="PANTHER" id="PTHR43806">
    <property type="entry name" value="PEPTIDASE S8"/>
    <property type="match status" value="1"/>
</dbReference>
<dbReference type="InterPro" id="IPR017310">
    <property type="entry name" value="Pept_S8A_subtilisin_clostridia"/>
</dbReference>
<keyword evidence="11" id="KW-1185">Reference proteome</keyword>
<evidence type="ECO:0000256" key="4">
    <source>
        <dbReference type="ARBA" id="ARBA00022825"/>
    </source>
</evidence>
<dbReference type="InterPro" id="IPR036852">
    <property type="entry name" value="Peptidase_S8/S53_dom_sf"/>
</dbReference>
<evidence type="ECO:0000256" key="2">
    <source>
        <dbReference type="ARBA" id="ARBA00022670"/>
    </source>
</evidence>
<gene>
    <name evidence="10" type="ORF">H8S19_06410</name>
</gene>